<comment type="cofactor">
    <cofactor evidence="6">
        <name>a divalent metal cation</name>
        <dbReference type="ChEBI" id="CHEBI:60240"/>
    </cofactor>
</comment>
<dbReference type="Proteomes" id="UP000614410">
    <property type="component" value="Unassembled WGS sequence"/>
</dbReference>
<dbReference type="GO" id="GO:0051287">
    <property type="term" value="F:NAD binding"/>
    <property type="evidence" value="ECO:0007669"/>
    <property type="project" value="UniProtKB-ARBA"/>
</dbReference>
<keyword evidence="6" id="KW-0547">Nucleotide-binding</keyword>
<evidence type="ECO:0000256" key="7">
    <source>
        <dbReference type="SAM" id="MobiDB-lite"/>
    </source>
</evidence>
<dbReference type="Gene3D" id="2.60.200.30">
    <property type="entry name" value="Probable inorganic polyphosphate/atp-NAD kinase, domain 2"/>
    <property type="match status" value="1"/>
</dbReference>
<dbReference type="Pfam" id="PF20143">
    <property type="entry name" value="NAD_kinase_C"/>
    <property type="match status" value="1"/>
</dbReference>
<comment type="caution">
    <text evidence="8">The sequence shown here is derived from an EMBL/GenBank/DDBJ whole genome shotgun (WGS) entry which is preliminary data.</text>
</comment>
<protein>
    <recommendedName>
        <fullName evidence="6">NAD kinase</fullName>
        <ecNumber evidence="6">2.7.1.23</ecNumber>
    </recommendedName>
    <alternativeName>
        <fullName evidence="6">ATP-dependent NAD kinase</fullName>
    </alternativeName>
</protein>
<dbReference type="AlphaFoldDB" id="A0A934KJX4"/>
<comment type="subcellular location">
    <subcellularLocation>
        <location evidence="6">Cytoplasm</location>
    </subcellularLocation>
</comment>
<evidence type="ECO:0000256" key="6">
    <source>
        <dbReference type="HAMAP-Rule" id="MF_00361"/>
    </source>
</evidence>
<dbReference type="GO" id="GO:0005737">
    <property type="term" value="C:cytoplasm"/>
    <property type="evidence" value="ECO:0007669"/>
    <property type="project" value="UniProtKB-SubCell"/>
</dbReference>
<dbReference type="EMBL" id="JAEKNN010000058">
    <property type="protein sequence ID" value="MBJ7610216.1"/>
    <property type="molecule type" value="Genomic_DNA"/>
</dbReference>
<feature type="region of interest" description="Disordered" evidence="7">
    <location>
        <begin position="280"/>
        <end position="301"/>
    </location>
</feature>
<feature type="binding site" evidence="6">
    <location>
        <position position="163"/>
    </location>
    <ligand>
        <name>NAD(+)</name>
        <dbReference type="ChEBI" id="CHEBI:57540"/>
    </ligand>
</feature>
<evidence type="ECO:0000256" key="3">
    <source>
        <dbReference type="ARBA" id="ARBA00022857"/>
    </source>
</evidence>
<dbReference type="GO" id="GO:0046872">
    <property type="term" value="F:metal ion binding"/>
    <property type="evidence" value="ECO:0007669"/>
    <property type="project" value="UniProtKB-UniRule"/>
</dbReference>
<accession>A0A934KJX4</accession>
<dbReference type="GO" id="GO:0006741">
    <property type="term" value="P:NADP+ biosynthetic process"/>
    <property type="evidence" value="ECO:0007669"/>
    <property type="project" value="UniProtKB-UniRule"/>
</dbReference>
<keyword evidence="6" id="KW-0067">ATP-binding</keyword>
<gene>
    <name evidence="6" type="primary">nadK</name>
    <name evidence="8" type="ORF">JF887_12415</name>
</gene>
<dbReference type="InterPro" id="IPR016064">
    <property type="entry name" value="NAD/diacylglycerol_kinase_sf"/>
</dbReference>
<evidence type="ECO:0000313" key="8">
    <source>
        <dbReference type="EMBL" id="MBJ7610216.1"/>
    </source>
</evidence>
<keyword evidence="1 6" id="KW-0808">Transferase</keyword>
<comment type="similarity">
    <text evidence="6">Belongs to the NAD kinase family.</text>
</comment>
<keyword evidence="3 6" id="KW-0521">NADP</keyword>
<evidence type="ECO:0000256" key="4">
    <source>
        <dbReference type="ARBA" id="ARBA00023027"/>
    </source>
</evidence>
<comment type="catalytic activity">
    <reaction evidence="5 6">
        <text>NAD(+) + ATP = ADP + NADP(+) + H(+)</text>
        <dbReference type="Rhea" id="RHEA:18629"/>
        <dbReference type="ChEBI" id="CHEBI:15378"/>
        <dbReference type="ChEBI" id="CHEBI:30616"/>
        <dbReference type="ChEBI" id="CHEBI:57540"/>
        <dbReference type="ChEBI" id="CHEBI:58349"/>
        <dbReference type="ChEBI" id="CHEBI:456216"/>
        <dbReference type="EC" id="2.7.1.23"/>
    </reaction>
</comment>
<dbReference type="InterPro" id="IPR017437">
    <property type="entry name" value="ATP-NAD_kinase_PpnK-typ_C"/>
</dbReference>
<name>A0A934KJX4_9BACT</name>
<dbReference type="GO" id="GO:0019674">
    <property type="term" value="P:NAD+ metabolic process"/>
    <property type="evidence" value="ECO:0007669"/>
    <property type="project" value="InterPro"/>
</dbReference>
<dbReference type="EC" id="2.7.1.23" evidence="6"/>
<keyword evidence="4 6" id="KW-0520">NAD</keyword>
<keyword evidence="2 6" id="KW-0418">Kinase</keyword>
<keyword evidence="6" id="KW-0963">Cytoplasm</keyword>
<reference evidence="8 9" key="1">
    <citation type="submission" date="2020-10" db="EMBL/GenBank/DDBJ databases">
        <title>Ca. Dormibacterota MAGs.</title>
        <authorList>
            <person name="Montgomery K."/>
        </authorList>
    </citation>
    <scope>NUCLEOTIDE SEQUENCE [LARGE SCALE GENOMIC DNA]</scope>
    <source>
        <strain evidence="8">Mitchell_Peninsula_5</strain>
    </source>
</reference>
<proteinExistence type="inferred from homology"/>
<dbReference type="InterPro" id="IPR017438">
    <property type="entry name" value="ATP-NAD_kinase_N"/>
</dbReference>
<feature type="active site" description="Proton acceptor" evidence="6">
    <location>
        <position position="59"/>
    </location>
</feature>
<dbReference type="GO" id="GO:0005524">
    <property type="term" value="F:ATP binding"/>
    <property type="evidence" value="ECO:0007669"/>
    <property type="project" value="UniProtKB-KW"/>
</dbReference>
<evidence type="ECO:0000313" key="9">
    <source>
        <dbReference type="Proteomes" id="UP000614410"/>
    </source>
</evidence>
<dbReference type="Pfam" id="PF01513">
    <property type="entry name" value="NAD_kinase"/>
    <property type="match status" value="1"/>
</dbReference>
<dbReference type="InterPro" id="IPR002504">
    <property type="entry name" value="NADK"/>
</dbReference>
<feature type="binding site" evidence="6">
    <location>
        <begin position="59"/>
        <end position="60"/>
    </location>
    <ligand>
        <name>NAD(+)</name>
        <dbReference type="ChEBI" id="CHEBI:57540"/>
    </ligand>
</feature>
<dbReference type="PANTHER" id="PTHR20275:SF0">
    <property type="entry name" value="NAD KINASE"/>
    <property type="match status" value="1"/>
</dbReference>
<evidence type="ECO:0000256" key="5">
    <source>
        <dbReference type="ARBA" id="ARBA00047925"/>
    </source>
</evidence>
<dbReference type="GO" id="GO:0003951">
    <property type="term" value="F:NAD+ kinase activity"/>
    <property type="evidence" value="ECO:0007669"/>
    <property type="project" value="UniProtKB-UniRule"/>
</dbReference>
<dbReference type="Gene3D" id="3.40.50.10330">
    <property type="entry name" value="Probable inorganic polyphosphate/atp-NAD kinase, domain 1"/>
    <property type="match status" value="1"/>
</dbReference>
<evidence type="ECO:0000256" key="2">
    <source>
        <dbReference type="ARBA" id="ARBA00022777"/>
    </source>
</evidence>
<sequence>MSRRQIGFLLHPGEQHAVEAGAERARELGYDVWVEVREPETTMAAHAADTDLLVTIGGDGTFLFGARLAAPRAIPVMGVNRGRLGFLTDVEVADLPAALDAFAGGRYHTQRRSMLEATVPGDSDTPRWQALALNEVAVKSGGVSVARIRVEEDGELLGEFDADGLVVATATGSTAYALSAGGPPIDPRVRAVVVVPLAPHAVISRAIVLPEMVTLRVTVERGRVNLAADGLAETRLRDGAEMVIRPGPELAYVRFDDSPSFLRRLRDKVRFGLPLKDLERPSLRRPPDATDTGPAVVEARP</sequence>
<feature type="binding site" evidence="6">
    <location>
        <position position="198"/>
    </location>
    <ligand>
        <name>NAD(+)</name>
        <dbReference type="ChEBI" id="CHEBI:57540"/>
    </ligand>
</feature>
<evidence type="ECO:0000256" key="1">
    <source>
        <dbReference type="ARBA" id="ARBA00022679"/>
    </source>
</evidence>
<comment type="caution">
    <text evidence="6">Lacks conserved residue(s) required for the propagation of feature annotation.</text>
</comment>
<dbReference type="PANTHER" id="PTHR20275">
    <property type="entry name" value="NAD KINASE"/>
    <property type="match status" value="1"/>
</dbReference>
<feature type="binding site" evidence="6">
    <location>
        <begin position="174"/>
        <end position="179"/>
    </location>
    <ligand>
        <name>NAD(+)</name>
        <dbReference type="ChEBI" id="CHEBI:57540"/>
    </ligand>
</feature>
<comment type="function">
    <text evidence="6">Involved in the regulation of the intracellular balance of NAD and NADP, and is a key enzyme in the biosynthesis of NADP. Catalyzes specifically the phosphorylation on 2'-hydroxyl of the adenosine moiety of NAD to yield NADP.</text>
</comment>
<dbReference type="SUPFAM" id="SSF111331">
    <property type="entry name" value="NAD kinase/diacylglycerol kinase-like"/>
    <property type="match status" value="1"/>
</dbReference>
<organism evidence="8 9">
    <name type="scientific">Candidatus Amunia macphersoniae</name>
    <dbReference type="NCBI Taxonomy" id="3127014"/>
    <lineage>
        <taxon>Bacteria</taxon>
        <taxon>Bacillati</taxon>
        <taxon>Candidatus Dormiibacterota</taxon>
        <taxon>Candidatus Dormibacteria</taxon>
        <taxon>Candidatus Aeolococcales</taxon>
        <taxon>Candidatus Aeolococcaceae</taxon>
        <taxon>Candidatus Amunia</taxon>
    </lineage>
</organism>
<feature type="binding site" evidence="6">
    <location>
        <begin position="134"/>
        <end position="135"/>
    </location>
    <ligand>
        <name>NAD(+)</name>
        <dbReference type="ChEBI" id="CHEBI:57540"/>
    </ligand>
</feature>
<dbReference type="HAMAP" id="MF_00361">
    <property type="entry name" value="NAD_kinase"/>
    <property type="match status" value="1"/>
</dbReference>